<dbReference type="Proteomes" id="UP000823775">
    <property type="component" value="Unassembled WGS sequence"/>
</dbReference>
<organism evidence="2 3">
    <name type="scientific">Datura stramonium</name>
    <name type="common">Jimsonweed</name>
    <name type="synonym">Common thornapple</name>
    <dbReference type="NCBI Taxonomy" id="4076"/>
    <lineage>
        <taxon>Eukaryota</taxon>
        <taxon>Viridiplantae</taxon>
        <taxon>Streptophyta</taxon>
        <taxon>Embryophyta</taxon>
        <taxon>Tracheophyta</taxon>
        <taxon>Spermatophyta</taxon>
        <taxon>Magnoliopsida</taxon>
        <taxon>eudicotyledons</taxon>
        <taxon>Gunneridae</taxon>
        <taxon>Pentapetalae</taxon>
        <taxon>asterids</taxon>
        <taxon>lamiids</taxon>
        <taxon>Solanales</taxon>
        <taxon>Solanaceae</taxon>
        <taxon>Solanoideae</taxon>
        <taxon>Datureae</taxon>
        <taxon>Datura</taxon>
    </lineage>
</organism>
<feature type="transmembrane region" description="Helical" evidence="1">
    <location>
        <begin position="117"/>
        <end position="133"/>
    </location>
</feature>
<evidence type="ECO:0000256" key="1">
    <source>
        <dbReference type="SAM" id="Phobius"/>
    </source>
</evidence>
<dbReference type="PANTHER" id="PTHR34569">
    <property type="entry name" value="EXPRESSED PROTEIN"/>
    <property type="match status" value="1"/>
</dbReference>
<proteinExistence type="predicted"/>
<keyword evidence="1" id="KW-0812">Transmembrane</keyword>
<evidence type="ECO:0000313" key="3">
    <source>
        <dbReference type="Proteomes" id="UP000823775"/>
    </source>
</evidence>
<gene>
    <name evidence="2" type="ORF">HAX54_041111</name>
</gene>
<dbReference type="PANTHER" id="PTHR34569:SF21">
    <property type="match status" value="1"/>
</dbReference>
<keyword evidence="3" id="KW-1185">Reference proteome</keyword>
<keyword evidence="1" id="KW-0472">Membrane</keyword>
<sequence length="145" mass="16476">MIKNSNSNNMENSTLYFFKSSDLSDHTKSTVQLIQFSDMDDTVGDQSLAYISLKEIMPEESSRASTTTMMMSSAMRQSWREIPMKEPLLQQAAWAYLQPIGIDPAADRTLLNKVKDLFGCLSGVLVLIFNRWFSLLSPKKKKLKI</sequence>
<accession>A0ABS8RQ66</accession>
<comment type="caution">
    <text evidence="2">The sequence shown here is derived from an EMBL/GenBank/DDBJ whole genome shotgun (WGS) entry which is preliminary data.</text>
</comment>
<evidence type="ECO:0000313" key="2">
    <source>
        <dbReference type="EMBL" id="MCD7448376.1"/>
    </source>
</evidence>
<keyword evidence="1" id="KW-1133">Transmembrane helix</keyword>
<dbReference type="EMBL" id="JACEIK010000059">
    <property type="protein sequence ID" value="MCD7448376.1"/>
    <property type="molecule type" value="Genomic_DNA"/>
</dbReference>
<reference evidence="2 3" key="1">
    <citation type="journal article" date="2021" name="BMC Genomics">
        <title>Datura genome reveals duplications of psychoactive alkaloid biosynthetic genes and high mutation rate following tissue culture.</title>
        <authorList>
            <person name="Rajewski A."/>
            <person name="Carter-House D."/>
            <person name="Stajich J."/>
            <person name="Litt A."/>
        </authorList>
    </citation>
    <scope>NUCLEOTIDE SEQUENCE [LARGE SCALE GENOMIC DNA]</scope>
    <source>
        <strain evidence="2">AR-01</strain>
    </source>
</reference>
<protein>
    <submittedName>
        <fullName evidence="2">Uncharacterized protein</fullName>
    </submittedName>
</protein>
<name>A0ABS8RQ66_DATST</name>